<evidence type="ECO:0000259" key="14">
    <source>
        <dbReference type="PROSITE" id="PS50011"/>
    </source>
</evidence>
<dbReference type="Gene3D" id="3.30.200.20">
    <property type="entry name" value="Phosphorylase Kinase, domain 1"/>
    <property type="match status" value="1"/>
</dbReference>
<evidence type="ECO:0000256" key="5">
    <source>
        <dbReference type="ARBA" id="ARBA00022679"/>
    </source>
</evidence>
<dbReference type="InterPro" id="IPR037770">
    <property type="entry name" value="CDK7"/>
</dbReference>
<dbReference type="Gene3D" id="1.10.510.10">
    <property type="entry name" value="Transferase(Phosphotransferase) domain 1"/>
    <property type="match status" value="1"/>
</dbReference>
<evidence type="ECO:0000256" key="11">
    <source>
        <dbReference type="PIRSR" id="PIRSR637770-1"/>
    </source>
</evidence>
<keyword evidence="3" id="KW-0723">Serine/threonine-protein kinase</keyword>
<dbReference type="Pfam" id="PF00069">
    <property type="entry name" value="Pkinase"/>
    <property type="match status" value="1"/>
</dbReference>
<dbReference type="PANTHER" id="PTHR46310:SF7">
    <property type="entry name" value="AMIDASE 1"/>
    <property type="match status" value="1"/>
</dbReference>
<sequence length="889" mass="97184">MPTPRSSTGSTSALRLPAPPTYPLPLSTASPLPSKTCTFDISGCVTGFGNPDWARTHEAASSTSPVVLAAIGAGATCVGKTVMEMAYSINGENYHYGTPTNPCAPDRVPGGSSSGSAVAVAANLVDFALGTDTGGSVRLPAAYCGIFGFRPSHGIISATGVIPMAQSFDTVGWFARDPITLTRVGQVLLQSSSDATMPPKRFVIPEDCFQYLSSPSDQISQILKKSVEKVFGCSILHHENLGDHIYHNVPSLQNFISSFSGDQASTMPVLAALSHAMRLLQRFEFKTNHGDWLISTKPTLGPGIFERVSEVLNSTYEALECCYPVRAELQAFLSTLLQDNGILALPTIPGVPPKLNMEVDELDSFRARAFSLLSIAGMSGFCQISIPLGMHDDLPVSVSLLAKHNADNFLLDIAQTLYATLKEQASIAWKHGGLRPPSYHHPVLCCRLHCAESGDRLRRATTVAATAAVTTTKTMIPASDSGGASAGEEDPSLSKRVADRYLKRETGQTVAIKKIRLGKYKEGVNFTALREIKLLKELKDPNIIELIDAFPHKGNLHLVFEFMESDLEAVIRDRNIVLSPADIKSYLQMTLKGLAYCHKKWVVHRDMKPNNLLIASDGQLKLADFGLARIFGSPDRKFTHQVFARWYRAPELLYGAKQYGAGVDVWAAGCIFAELLLRRPFLQGSSDIDQLGKIFAAFGTPKPSQWPDMVFLPDYVEYQYVPAPPLRTLFPMASDDALDLLLKMFTYDPKARITVQQALEHRYFSSVPVPTKPSLLPRPPPKGESQNHKPSDFISQDGPLVLSPQRKLRRVTLHQDGLEGNAYQLDKAGEHVKEVRNMDGTTGQSGSMPMSIDLGAVFGSRPPPRPTLNSVDRSHLKRKLDLDPEFDYH</sequence>
<dbReference type="GO" id="GO:0070985">
    <property type="term" value="C:transcription factor TFIIK complex"/>
    <property type="evidence" value="ECO:0007669"/>
    <property type="project" value="InterPro"/>
</dbReference>
<keyword evidence="6 12" id="KW-0547">Nucleotide-binding</keyword>
<feature type="domain" description="Protein kinase" evidence="14">
    <location>
        <begin position="475"/>
        <end position="764"/>
    </location>
</feature>
<evidence type="ECO:0000256" key="3">
    <source>
        <dbReference type="ARBA" id="ARBA00022527"/>
    </source>
</evidence>
<evidence type="ECO:0000256" key="6">
    <source>
        <dbReference type="ARBA" id="ARBA00022741"/>
    </source>
</evidence>
<dbReference type="InterPro" id="IPR008271">
    <property type="entry name" value="Ser/Thr_kinase_AS"/>
</dbReference>
<dbReference type="SMART" id="SM00220">
    <property type="entry name" value="S_TKc"/>
    <property type="match status" value="1"/>
</dbReference>
<evidence type="ECO:0000313" key="15">
    <source>
        <dbReference type="EMBL" id="THU57927.1"/>
    </source>
</evidence>
<gene>
    <name evidence="15" type="ORF">C4D60_Mb03t08750</name>
</gene>
<name>A0A4S8J8H8_MUSBA</name>
<evidence type="ECO:0000256" key="7">
    <source>
        <dbReference type="ARBA" id="ARBA00022777"/>
    </source>
</evidence>
<dbReference type="FunFam" id="3.90.1300.10:FF:000004">
    <property type="entry name" value="Outer envelope protein 64, mitochondrial"/>
    <property type="match status" value="1"/>
</dbReference>
<dbReference type="FunFam" id="1.10.510.10:FF:000097">
    <property type="entry name" value="Putative cyclin-dependent kinase 7"/>
    <property type="match status" value="1"/>
</dbReference>
<evidence type="ECO:0000256" key="13">
    <source>
        <dbReference type="SAM" id="MobiDB-lite"/>
    </source>
</evidence>
<evidence type="ECO:0000256" key="1">
    <source>
        <dbReference type="ARBA" id="ARBA00006485"/>
    </source>
</evidence>
<evidence type="ECO:0000256" key="4">
    <source>
        <dbReference type="ARBA" id="ARBA00022553"/>
    </source>
</evidence>
<keyword evidence="5" id="KW-0808">Transferase</keyword>
<feature type="compositionally biased region" description="Polar residues" evidence="13">
    <location>
        <begin position="1"/>
        <end position="12"/>
    </location>
</feature>
<keyword evidence="16" id="KW-1185">Reference proteome</keyword>
<keyword evidence="7" id="KW-0418">Kinase</keyword>
<evidence type="ECO:0000256" key="10">
    <source>
        <dbReference type="ARBA" id="ARBA00048367"/>
    </source>
</evidence>
<feature type="active site" description="Proton acceptor" evidence="11">
    <location>
        <position position="606"/>
    </location>
</feature>
<dbReference type="Pfam" id="PF01425">
    <property type="entry name" value="Amidase"/>
    <property type="match status" value="1"/>
</dbReference>
<accession>A0A4S8J8H8</accession>
<dbReference type="CDD" id="cd07841">
    <property type="entry name" value="STKc_CDK7"/>
    <property type="match status" value="1"/>
</dbReference>
<dbReference type="Proteomes" id="UP000317650">
    <property type="component" value="Chromosome 3"/>
</dbReference>
<evidence type="ECO:0000256" key="12">
    <source>
        <dbReference type="PIRSR" id="PIRSR637770-2"/>
    </source>
</evidence>
<comment type="catalytic activity">
    <reaction evidence="10">
        <text>L-seryl-[protein] + ATP = O-phospho-L-seryl-[protein] + ADP + H(+)</text>
        <dbReference type="Rhea" id="RHEA:17989"/>
        <dbReference type="Rhea" id="RHEA-COMP:9863"/>
        <dbReference type="Rhea" id="RHEA-COMP:11604"/>
        <dbReference type="ChEBI" id="CHEBI:15378"/>
        <dbReference type="ChEBI" id="CHEBI:29999"/>
        <dbReference type="ChEBI" id="CHEBI:30616"/>
        <dbReference type="ChEBI" id="CHEBI:83421"/>
        <dbReference type="ChEBI" id="CHEBI:456216"/>
        <dbReference type="EC" id="2.7.11.22"/>
    </reaction>
</comment>
<dbReference type="SUPFAM" id="SSF56112">
    <property type="entry name" value="Protein kinase-like (PK-like)"/>
    <property type="match status" value="1"/>
</dbReference>
<dbReference type="EMBL" id="PYDT01000006">
    <property type="protein sequence ID" value="THU57927.1"/>
    <property type="molecule type" value="Genomic_DNA"/>
</dbReference>
<comment type="similarity">
    <text evidence="1">Belongs to the protein kinase superfamily. CMGC Ser/Thr protein kinase family. CDC2/CDKX subfamily.</text>
</comment>
<dbReference type="PANTHER" id="PTHR46310">
    <property type="entry name" value="AMIDASE 1"/>
    <property type="match status" value="1"/>
</dbReference>
<feature type="region of interest" description="Disordered" evidence="13">
    <location>
        <begin position="1"/>
        <end position="22"/>
    </location>
</feature>
<keyword evidence="4" id="KW-0597">Phosphoprotein</keyword>
<dbReference type="SUPFAM" id="SSF75304">
    <property type="entry name" value="Amidase signature (AS) enzymes"/>
    <property type="match status" value="1"/>
</dbReference>
<evidence type="ECO:0000256" key="2">
    <source>
        <dbReference type="ARBA" id="ARBA00009199"/>
    </source>
</evidence>
<dbReference type="GO" id="GO:0004693">
    <property type="term" value="F:cyclin-dependent protein serine/threonine kinase activity"/>
    <property type="evidence" value="ECO:0007669"/>
    <property type="project" value="UniProtKB-EC"/>
</dbReference>
<dbReference type="InterPro" id="IPR000719">
    <property type="entry name" value="Prot_kinase_dom"/>
</dbReference>
<feature type="binding site" evidence="12">
    <location>
        <position position="513"/>
    </location>
    <ligand>
        <name>ATP</name>
        <dbReference type="ChEBI" id="CHEBI:30616"/>
    </ligand>
</feature>
<dbReference type="GO" id="GO:0016811">
    <property type="term" value="F:hydrolase activity, acting on carbon-nitrogen (but not peptide) bonds, in linear amides"/>
    <property type="evidence" value="ECO:0007669"/>
    <property type="project" value="UniProtKB-ARBA"/>
</dbReference>
<protein>
    <recommendedName>
        <fullName evidence="14">Protein kinase domain-containing protein</fullName>
    </recommendedName>
</protein>
<dbReference type="GO" id="GO:0005524">
    <property type="term" value="F:ATP binding"/>
    <property type="evidence" value="ECO:0007669"/>
    <property type="project" value="UniProtKB-KW"/>
</dbReference>
<dbReference type="AlphaFoldDB" id="A0A4S8J8H8"/>
<comment type="caution">
    <text evidence="15">The sequence shown here is derived from an EMBL/GenBank/DDBJ whole genome shotgun (WGS) entry which is preliminary data.</text>
</comment>
<dbReference type="InterPro" id="IPR011009">
    <property type="entry name" value="Kinase-like_dom_sf"/>
</dbReference>
<dbReference type="Gene3D" id="3.90.1300.10">
    <property type="entry name" value="Amidase signature (AS) domain"/>
    <property type="match status" value="1"/>
</dbReference>
<dbReference type="PROSITE" id="PS00571">
    <property type="entry name" value="AMIDASES"/>
    <property type="match status" value="1"/>
</dbReference>
<comment type="catalytic activity">
    <reaction evidence="9">
        <text>L-threonyl-[protein] + ATP = O-phospho-L-threonyl-[protein] + ADP + H(+)</text>
        <dbReference type="Rhea" id="RHEA:46608"/>
        <dbReference type="Rhea" id="RHEA-COMP:11060"/>
        <dbReference type="Rhea" id="RHEA-COMP:11605"/>
        <dbReference type="ChEBI" id="CHEBI:15378"/>
        <dbReference type="ChEBI" id="CHEBI:30013"/>
        <dbReference type="ChEBI" id="CHEBI:30616"/>
        <dbReference type="ChEBI" id="CHEBI:61977"/>
        <dbReference type="ChEBI" id="CHEBI:456216"/>
        <dbReference type="EC" id="2.7.11.22"/>
    </reaction>
</comment>
<dbReference type="InterPro" id="IPR023631">
    <property type="entry name" value="Amidase_dom"/>
</dbReference>
<dbReference type="InterPro" id="IPR036928">
    <property type="entry name" value="AS_sf"/>
</dbReference>
<feature type="region of interest" description="Disordered" evidence="13">
    <location>
        <begin position="840"/>
        <end position="874"/>
    </location>
</feature>
<evidence type="ECO:0000313" key="16">
    <source>
        <dbReference type="Proteomes" id="UP000317650"/>
    </source>
</evidence>
<reference evidence="15 16" key="1">
    <citation type="journal article" date="2019" name="Nat. Plants">
        <title>Genome sequencing of Musa balbisiana reveals subgenome evolution and function divergence in polyploid bananas.</title>
        <authorList>
            <person name="Yao X."/>
        </authorList>
    </citation>
    <scope>NUCLEOTIDE SEQUENCE [LARGE SCALE GENOMIC DNA]</scope>
    <source>
        <strain evidence="16">cv. DH-PKW</strain>
        <tissue evidence="15">Leaves</tissue>
    </source>
</reference>
<dbReference type="STRING" id="52838.A0A4S8J8H8"/>
<keyword evidence="8 12" id="KW-0067">ATP-binding</keyword>
<dbReference type="InterPro" id="IPR020556">
    <property type="entry name" value="Amidase_CS"/>
</dbReference>
<organism evidence="15 16">
    <name type="scientific">Musa balbisiana</name>
    <name type="common">Banana</name>
    <dbReference type="NCBI Taxonomy" id="52838"/>
    <lineage>
        <taxon>Eukaryota</taxon>
        <taxon>Viridiplantae</taxon>
        <taxon>Streptophyta</taxon>
        <taxon>Embryophyta</taxon>
        <taxon>Tracheophyta</taxon>
        <taxon>Spermatophyta</taxon>
        <taxon>Magnoliopsida</taxon>
        <taxon>Liliopsida</taxon>
        <taxon>Zingiberales</taxon>
        <taxon>Musaceae</taxon>
        <taxon>Musa</taxon>
    </lineage>
</organism>
<evidence type="ECO:0000256" key="9">
    <source>
        <dbReference type="ARBA" id="ARBA00047811"/>
    </source>
</evidence>
<evidence type="ECO:0000256" key="8">
    <source>
        <dbReference type="ARBA" id="ARBA00022840"/>
    </source>
</evidence>
<dbReference type="GO" id="GO:0008353">
    <property type="term" value="F:RNA polymerase II CTD heptapeptide repeat kinase activity"/>
    <property type="evidence" value="ECO:0007669"/>
    <property type="project" value="InterPro"/>
</dbReference>
<comment type="similarity">
    <text evidence="2">Belongs to the amidase family.</text>
</comment>
<proteinExistence type="inferred from homology"/>
<dbReference type="PROSITE" id="PS00108">
    <property type="entry name" value="PROTEIN_KINASE_ST"/>
    <property type="match status" value="1"/>
</dbReference>
<feature type="region of interest" description="Disordered" evidence="13">
    <location>
        <begin position="770"/>
        <end position="799"/>
    </location>
</feature>
<dbReference type="PROSITE" id="PS50011">
    <property type="entry name" value="PROTEIN_KINASE_DOM"/>
    <property type="match status" value="1"/>
</dbReference>